<dbReference type="RefSeq" id="XP_025431524.1">
    <property type="nucleotide sequence ID" value="XM_025573393.1"/>
</dbReference>
<dbReference type="GeneID" id="37074621"/>
<evidence type="ECO:0000259" key="1">
    <source>
        <dbReference type="Pfam" id="PF03417"/>
    </source>
</evidence>
<dbReference type="OrthoDB" id="189997at2759"/>
<dbReference type="InterPro" id="IPR047794">
    <property type="entry name" value="C45_proenzyme-like"/>
</dbReference>
<dbReference type="PANTHER" id="PTHR34180:SF1">
    <property type="entry name" value="BETA-ALANYL-DOPAMINE_CARCININE HYDROLASE"/>
    <property type="match status" value="1"/>
</dbReference>
<reference evidence="2 3" key="1">
    <citation type="submission" date="2016-12" db="EMBL/GenBank/DDBJ databases">
        <title>The genomes of Aspergillus section Nigri reveals drivers in fungal speciation.</title>
        <authorList>
            <consortium name="DOE Joint Genome Institute"/>
            <person name="Vesth T.C."/>
            <person name="Nybo J."/>
            <person name="Theobald S."/>
            <person name="Brandl J."/>
            <person name="Frisvad J.C."/>
            <person name="Nielsen K.F."/>
            <person name="Lyhne E.K."/>
            <person name="Kogle M.E."/>
            <person name="Kuo A."/>
            <person name="Riley R."/>
            <person name="Clum A."/>
            <person name="Nolan M."/>
            <person name="Lipzen A."/>
            <person name="Salamov A."/>
            <person name="Henrissat B."/>
            <person name="Wiebenga A."/>
            <person name="De Vries R.P."/>
            <person name="Grigoriev I.V."/>
            <person name="Mortensen U.H."/>
            <person name="Andersen M.R."/>
            <person name="Baker S.E."/>
        </authorList>
    </citation>
    <scope>NUCLEOTIDE SEQUENCE [LARGE SCALE GENOMIC DNA]</scope>
    <source>
        <strain evidence="2 3">JOP 1030-1</strain>
    </source>
</reference>
<dbReference type="InterPro" id="IPR005079">
    <property type="entry name" value="Peptidase_C45_hydrolase"/>
</dbReference>
<evidence type="ECO:0000313" key="3">
    <source>
        <dbReference type="Proteomes" id="UP000248349"/>
    </source>
</evidence>
<dbReference type="Gene3D" id="3.60.60.10">
    <property type="entry name" value="Penicillin V Acylase, Chain A"/>
    <property type="match status" value="1"/>
</dbReference>
<dbReference type="AlphaFoldDB" id="A0A319AFI7"/>
<gene>
    <name evidence="2" type="ORF">BP01DRAFT_340241</name>
</gene>
<dbReference type="NCBIfam" id="NF040521">
    <property type="entry name" value="C45_proenzyme"/>
    <property type="match status" value="1"/>
</dbReference>
<dbReference type="Gene3D" id="1.10.10.2120">
    <property type="match status" value="1"/>
</dbReference>
<accession>A0A319AFI7</accession>
<dbReference type="PANTHER" id="PTHR34180">
    <property type="entry name" value="PEPTIDASE C45"/>
    <property type="match status" value="1"/>
</dbReference>
<evidence type="ECO:0000313" key="2">
    <source>
        <dbReference type="EMBL" id="PYH45542.1"/>
    </source>
</evidence>
<protein>
    <submittedName>
        <fullName evidence="2">AAT-domain-containing protein</fullName>
    </submittedName>
</protein>
<proteinExistence type="predicted"/>
<dbReference type="STRING" id="1450539.A0A319AFI7"/>
<dbReference type="Proteomes" id="UP000248349">
    <property type="component" value="Unassembled WGS sequence"/>
</dbReference>
<dbReference type="EMBL" id="KZ821231">
    <property type="protein sequence ID" value="PYH45542.1"/>
    <property type="molecule type" value="Genomic_DNA"/>
</dbReference>
<sequence>MHLHHNTKEPPKIVLSGTPLEIGLQHGAQLRAQIESQLSVYRTMFQYTSKLSWDAVLDLAGEFRTTIARLTPELLEEMQGIADGAGVTLLDIIALNCRSEISFGKFSDGCTSLSLHRSGRGRILAQNWDFTTQLQNHLAMVEIIQPGKPVIYMVTEAGLVGKIGFNSAGVGVCLNAIRAHPCLSSKLPIHLALRLCLESVSVEAALERLSALGGVASSQHILIADRTAALGLELSPLGDDHLPEDEYGVVTHTNHFLVNRRVIEPPWLSGSPVRLARVRALLREIVGSGVLEDESANMVGTVLRDQIFSDTCDGPQSICWQEDPAQPEIVRTATLFNIVMRLEEEEGALGAEVVFGRPGSGMESSVNRMPWR</sequence>
<dbReference type="Pfam" id="PF03417">
    <property type="entry name" value="AAT"/>
    <property type="match status" value="1"/>
</dbReference>
<feature type="domain" description="Peptidase C45 hydrolase" evidence="1">
    <location>
        <begin position="120"/>
        <end position="285"/>
    </location>
</feature>
<organism evidence="2 3">
    <name type="scientific">Aspergillus saccharolyticus JOP 1030-1</name>
    <dbReference type="NCBI Taxonomy" id="1450539"/>
    <lineage>
        <taxon>Eukaryota</taxon>
        <taxon>Fungi</taxon>
        <taxon>Dikarya</taxon>
        <taxon>Ascomycota</taxon>
        <taxon>Pezizomycotina</taxon>
        <taxon>Eurotiomycetes</taxon>
        <taxon>Eurotiomycetidae</taxon>
        <taxon>Eurotiales</taxon>
        <taxon>Aspergillaceae</taxon>
        <taxon>Aspergillus</taxon>
        <taxon>Aspergillus subgen. Circumdati</taxon>
    </lineage>
</organism>
<name>A0A319AFI7_9EURO</name>
<dbReference type="InterPro" id="IPR047801">
    <property type="entry name" value="Peptidase_C45"/>
</dbReference>
<keyword evidence="3" id="KW-1185">Reference proteome</keyword>